<organism evidence="1 2">
    <name type="scientific">Datura stramonium</name>
    <name type="common">Jimsonweed</name>
    <name type="synonym">Common thornapple</name>
    <dbReference type="NCBI Taxonomy" id="4076"/>
    <lineage>
        <taxon>Eukaryota</taxon>
        <taxon>Viridiplantae</taxon>
        <taxon>Streptophyta</taxon>
        <taxon>Embryophyta</taxon>
        <taxon>Tracheophyta</taxon>
        <taxon>Spermatophyta</taxon>
        <taxon>Magnoliopsida</taxon>
        <taxon>eudicotyledons</taxon>
        <taxon>Gunneridae</taxon>
        <taxon>Pentapetalae</taxon>
        <taxon>asterids</taxon>
        <taxon>lamiids</taxon>
        <taxon>Solanales</taxon>
        <taxon>Solanaceae</taxon>
        <taxon>Solanoideae</taxon>
        <taxon>Datureae</taxon>
        <taxon>Datura</taxon>
    </lineage>
</organism>
<evidence type="ECO:0000313" key="2">
    <source>
        <dbReference type="Proteomes" id="UP000823775"/>
    </source>
</evidence>
<evidence type="ECO:0000313" key="1">
    <source>
        <dbReference type="EMBL" id="MCD9559817.1"/>
    </source>
</evidence>
<sequence>LRPLEVVLEDVPIQTTISSPTIRLSANIVVRLLSALESFSLRSTEMLVPPVAIQTQTTKDDQND</sequence>
<feature type="non-terminal residue" evidence="1">
    <location>
        <position position="1"/>
    </location>
</feature>
<keyword evidence="2" id="KW-1185">Reference proteome</keyword>
<dbReference type="Proteomes" id="UP000823775">
    <property type="component" value="Unassembled WGS sequence"/>
</dbReference>
<comment type="caution">
    <text evidence="1">The sequence shown here is derived from an EMBL/GenBank/DDBJ whole genome shotgun (WGS) entry which is preliminary data.</text>
</comment>
<dbReference type="EMBL" id="JACEIK010002226">
    <property type="protein sequence ID" value="MCD9559817.1"/>
    <property type="molecule type" value="Genomic_DNA"/>
</dbReference>
<protein>
    <submittedName>
        <fullName evidence="1">Uncharacterized protein</fullName>
    </submittedName>
</protein>
<proteinExistence type="predicted"/>
<accession>A0ABS8UNU9</accession>
<gene>
    <name evidence="1" type="ORF">HAX54_018118</name>
</gene>
<reference evidence="1 2" key="1">
    <citation type="journal article" date="2021" name="BMC Genomics">
        <title>Datura genome reveals duplications of psychoactive alkaloid biosynthetic genes and high mutation rate following tissue culture.</title>
        <authorList>
            <person name="Rajewski A."/>
            <person name="Carter-House D."/>
            <person name="Stajich J."/>
            <person name="Litt A."/>
        </authorList>
    </citation>
    <scope>NUCLEOTIDE SEQUENCE [LARGE SCALE GENOMIC DNA]</scope>
    <source>
        <strain evidence="1">AR-01</strain>
    </source>
</reference>
<name>A0ABS8UNU9_DATST</name>